<comment type="caution">
    <text evidence="1">The sequence shown here is derived from an EMBL/GenBank/DDBJ whole genome shotgun (WGS) entry which is preliminary data.</text>
</comment>
<dbReference type="EMBL" id="SKCS01000983">
    <property type="protein sequence ID" value="TNN04762.1"/>
    <property type="molecule type" value="Genomic_DNA"/>
</dbReference>
<proteinExistence type="predicted"/>
<protein>
    <submittedName>
        <fullName evidence="1">Protein disulfide-isomerase</fullName>
    </submittedName>
</protein>
<accession>A0A4Z2CKM8</accession>
<evidence type="ECO:0000313" key="1">
    <source>
        <dbReference type="EMBL" id="TNN04762.1"/>
    </source>
</evidence>
<dbReference type="GO" id="GO:0016853">
    <property type="term" value="F:isomerase activity"/>
    <property type="evidence" value="ECO:0007669"/>
    <property type="project" value="UniProtKB-KW"/>
</dbReference>
<keyword evidence="1" id="KW-0413">Isomerase</keyword>
<reference evidence="1 2" key="1">
    <citation type="submission" date="2019-03" db="EMBL/GenBank/DDBJ databases">
        <title>An improved genome assembly of the fluke Schistosoma japonicum.</title>
        <authorList>
            <person name="Hu W."/>
            <person name="Luo F."/>
            <person name="Yin M."/>
            <person name="Mo X."/>
            <person name="Sun C."/>
            <person name="Wu Q."/>
            <person name="Zhu B."/>
            <person name="Xiang M."/>
            <person name="Wang J."/>
            <person name="Wang Y."/>
            <person name="Zhang T."/>
            <person name="Xu B."/>
            <person name="Zheng H."/>
            <person name="Feng Z."/>
        </authorList>
    </citation>
    <scope>NUCLEOTIDE SEQUENCE [LARGE SCALE GENOMIC DNA]</scope>
    <source>
        <strain evidence="1">HuSjv2</strain>
        <tissue evidence="1">Worms</tissue>
    </source>
</reference>
<dbReference type="OrthoDB" id="10068075at2759"/>
<evidence type="ECO:0000313" key="2">
    <source>
        <dbReference type="Proteomes" id="UP000311919"/>
    </source>
</evidence>
<name>A0A4Z2CKM8_SCHJA</name>
<gene>
    <name evidence="1" type="ORF">EWB00_011427</name>
</gene>
<feature type="non-terminal residue" evidence="1">
    <location>
        <position position="104"/>
    </location>
</feature>
<dbReference type="Proteomes" id="UP000311919">
    <property type="component" value="Unassembled WGS sequence"/>
</dbReference>
<organism evidence="1 2">
    <name type="scientific">Schistosoma japonicum</name>
    <name type="common">Blood fluke</name>
    <dbReference type="NCBI Taxonomy" id="6182"/>
    <lineage>
        <taxon>Eukaryota</taxon>
        <taxon>Metazoa</taxon>
        <taxon>Spiralia</taxon>
        <taxon>Lophotrochozoa</taxon>
        <taxon>Platyhelminthes</taxon>
        <taxon>Trematoda</taxon>
        <taxon>Digenea</taxon>
        <taxon>Strigeidida</taxon>
        <taxon>Schistosomatoidea</taxon>
        <taxon>Schistosomatidae</taxon>
        <taxon>Schistosoma</taxon>
    </lineage>
</organism>
<sequence>MPVVLEPQLPKVELGKAKVAIEECVMLPPPMGYKRAKEILRRLFGQPHVIARELLDSLVDGTHVDYSSPDGLEYLAIRMENCFITLEQMNYTSDLNSLGTLEKI</sequence>
<dbReference type="AlphaFoldDB" id="A0A4Z2CKM8"/>
<keyword evidence="2" id="KW-1185">Reference proteome</keyword>